<name>A0A5F8G751_MONDO</name>
<evidence type="ECO:0000313" key="2">
    <source>
        <dbReference type="Ensembl" id="ENSMODP00000043313.1"/>
    </source>
</evidence>
<accession>A0A5F8G751</accession>
<dbReference type="GO" id="GO:0019005">
    <property type="term" value="C:SCF ubiquitin ligase complex"/>
    <property type="evidence" value="ECO:0000318"/>
    <property type="project" value="GO_Central"/>
</dbReference>
<dbReference type="STRING" id="13616.ENSMODP00000043313"/>
<dbReference type="SMART" id="SM00367">
    <property type="entry name" value="LRR_CC"/>
    <property type="match status" value="11"/>
</dbReference>
<feature type="domain" description="F-box/LRR-repeat protein 15-like leucin rich repeat" evidence="1">
    <location>
        <begin position="11"/>
        <end position="109"/>
    </location>
</feature>
<dbReference type="InterPro" id="IPR006553">
    <property type="entry name" value="Leu-rich_rpt_Cys-con_subtyp"/>
</dbReference>
<organism evidence="2 3">
    <name type="scientific">Monodelphis domestica</name>
    <name type="common">Gray short-tailed opossum</name>
    <dbReference type="NCBI Taxonomy" id="13616"/>
    <lineage>
        <taxon>Eukaryota</taxon>
        <taxon>Metazoa</taxon>
        <taxon>Chordata</taxon>
        <taxon>Craniata</taxon>
        <taxon>Vertebrata</taxon>
        <taxon>Euteleostomi</taxon>
        <taxon>Mammalia</taxon>
        <taxon>Metatheria</taxon>
        <taxon>Didelphimorphia</taxon>
        <taxon>Didelphidae</taxon>
        <taxon>Monodelphis</taxon>
    </lineage>
</organism>
<dbReference type="AlphaFoldDB" id="A0A5F8G751"/>
<proteinExistence type="predicted"/>
<dbReference type="InterPro" id="IPR032675">
    <property type="entry name" value="LRR_dom_sf"/>
</dbReference>
<dbReference type="Pfam" id="PF25372">
    <property type="entry name" value="DUF7885"/>
    <property type="match status" value="2"/>
</dbReference>
<dbReference type="FunCoup" id="A0A5F8G751">
    <property type="interactions" value="48"/>
</dbReference>
<feature type="domain" description="F-box/LRR-repeat protein 15-like leucin rich repeat" evidence="1">
    <location>
        <begin position="221"/>
        <end position="374"/>
    </location>
</feature>
<dbReference type="PANTHER" id="PTHR13318">
    <property type="entry name" value="PARTNER OF PAIRED, ISOFORM B-RELATED"/>
    <property type="match status" value="1"/>
</dbReference>
<dbReference type="OMA" id="SITMACC"/>
<keyword evidence="3" id="KW-1185">Reference proteome</keyword>
<dbReference type="InParanoid" id="A0A5F8G751"/>
<reference evidence="2" key="3">
    <citation type="submission" date="2025-09" db="UniProtKB">
        <authorList>
            <consortium name="Ensembl"/>
        </authorList>
    </citation>
    <scope>IDENTIFICATION</scope>
</reference>
<sequence length="457" mass="51810">MKYVSEGCPALVNLNVAHTDISNRTLRLLSRHFPNLQKLSLAYCRKFTEKGLPYLNSGKGCHKLTDLDLSGCTQISVQGFRDIASSCTGIKHLVINDMPTLTDSCIKVLVDKCKQLTSVIFIGSPHLSDTTFKYLTDCSLSKVRIEGNNRITDLTFKLMEKCSEYLSHICMTDCQRITDTCLQSIANLGKLQLVIMLRELNLNSCGQLSDLALSKIYWEYVWIFFRCRSLTYLNLRNCPQLSDCGIEFITQIPSLISIDISATAITDEALTSLSKHKKLKELTVSECEYITDFGIKEFCQSTPILEHLDTSFCVKLSGDILKIGASRCPRLTSLSIAACPKINDLAIKILSKKCHYLHILDISGCIFLTDKVIEYLLEGCKQLRVLKMRYCKRISKEADYRISSHVQHSEHSTEDPPFWFGYDYKGTIYHDRIKVLYTKKRKSSLEGSEDIENAFSN</sequence>
<protein>
    <recommendedName>
        <fullName evidence="1">F-box/LRR-repeat protein 15-like leucin rich repeat domain-containing protein</fullName>
    </recommendedName>
</protein>
<dbReference type="Proteomes" id="UP000002280">
    <property type="component" value="Chromosome 8"/>
</dbReference>
<reference evidence="2 3" key="1">
    <citation type="journal article" date="2007" name="Nature">
        <title>Genome of the marsupial Monodelphis domestica reveals innovation in non-coding sequences.</title>
        <authorList>
            <person name="Mikkelsen T.S."/>
            <person name="Wakefield M.J."/>
            <person name="Aken B."/>
            <person name="Amemiya C.T."/>
            <person name="Chang J.L."/>
            <person name="Duke S."/>
            <person name="Garber M."/>
            <person name="Gentles A.J."/>
            <person name="Goodstadt L."/>
            <person name="Heger A."/>
            <person name="Jurka J."/>
            <person name="Kamal M."/>
            <person name="Mauceli E."/>
            <person name="Searle S.M."/>
            <person name="Sharpe T."/>
            <person name="Baker M.L."/>
            <person name="Batzer M.A."/>
            <person name="Benos P.V."/>
            <person name="Belov K."/>
            <person name="Clamp M."/>
            <person name="Cook A."/>
            <person name="Cuff J."/>
            <person name="Das R."/>
            <person name="Davidow L."/>
            <person name="Deakin J.E."/>
            <person name="Fazzari M.J."/>
            <person name="Glass J.L."/>
            <person name="Grabherr M."/>
            <person name="Greally J.M."/>
            <person name="Gu W."/>
            <person name="Hore T.A."/>
            <person name="Huttley G.A."/>
            <person name="Kleber M."/>
            <person name="Jirtle R.L."/>
            <person name="Koina E."/>
            <person name="Lee J.T."/>
            <person name="Mahony S."/>
            <person name="Marra M.A."/>
            <person name="Miller R.D."/>
            <person name="Nicholls R.D."/>
            <person name="Oda M."/>
            <person name="Papenfuss A.T."/>
            <person name="Parra Z.E."/>
            <person name="Pollock D.D."/>
            <person name="Ray D.A."/>
            <person name="Schein J.E."/>
            <person name="Speed T.P."/>
            <person name="Thompson K."/>
            <person name="VandeBerg J.L."/>
            <person name="Wade C.M."/>
            <person name="Walker J.A."/>
            <person name="Waters P.D."/>
            <person name="Webber C."/>
            <person name="Weidman J.R."/>
            <person name="Xie X."/>
            <person name="Zody M.C."/>
            <person name="Baldwin J."/>
            <person name="Abdouelleil A."/>
            <person name="Abdulkadir J."/>
            <person name="Abebe A."/>
            <person name="Abera B."/>
            <person name="Abreu J."/>
            <person name="Acer S.C."/>
            <person name="Aftuck L."/>
            <person name="Alexander A."/>
            <person name="An P."/>
            <person name="Anderson E."/>
            <person name="Anderson S."/>
            <person name="Arachi H."/>
            <person name="Azer M."/>
            <person name="Bachantsang P."/>
            <person name="Barry A."/>
            <person name="Bayul T."/>
            <person name="Berlin A."/>
            <person name="Bessette D."/>
            <person name="Bloom T."/>
            <person name="Bloom T."/>
            <person name="Boguslavskiy L."/>
            <person name="Bonnet C."/>
            <person name="Boukhgalter B."/>
            <person name="Bourzgui I."/>
            <person name="Brown A."/>
            <person name="Cahill P."/>
            <person name="Channer S."/>
            <person name="Cheshatsang Y."/>
            <person name="Chuda L."/>
            <person name="Citroen M."/>
            <person name="Collymore A."/>
            <person name="Cooke P."/>
            <person name="Costello M."/>
            <person name="D'Aco K."/>
            <person name="Daza R."/>
            <person name="De Haan G."/>
            <person name="DeGray S."/>
            <person name="DeMaso C."/>
            <person name="Dhargay N."/>
            <person name="Dooley K."/>
            <person name="Dooley E."/>
            <person name="Doricent M."/>
            <person name="Dorje P."/>
            <person name="Dorjee K."/>
            <person name="Dupes A."/>
            <person name="Elong R."/>
            <person name="Falk J."/>
            <person name="Farina A."/>
            <person name="Faro S."/>
            <person name="Ferguson D."/>
            <person name="Fisher S."/>
            <person name="Foley C.D."/>
            <person name="Franke A."/>
            <person name="Friedrich D."/>
            <person name="Gadbois L."/>
            <person name="Gearin G."/>
            <person name="Gearin C.R."/>
            <person name="Giannoukos G."/>
            <person name="Goode T."/>
            <person name="Graham J."/>
            <person name="Grandbois E."/>
            <person name="Grewal S."/>
            <person name="Gyaltsen K."/>
            <person name="Hafez N."/>
            <person name="Hagos B."/>
            <person name="Hall J."/>
            <person name="Henson C."/>
            <person name="Hollinger A."/>
            <person name="Honan T."/>
            <person name="Huard M.D."/>
            <person name="Hughes L."/>
            <person name="Hurhula B."/>
            <person name="Husby M.E."/>
            <person name="Kamat A."/>
            <person name="Kanga B."/>
            <person name="Kashin S."/>
            <person name="Khazanovich D."/>
            <person name="Kisner P."/>
            <person name="Lance K."/>
            <person name="Lara M."/>
            <person name="Lee W."/>
            <person name="Lennon N."/>
            <person name="Letendre F."/>
            <person name="LeVine R."/>
            <person name="Lipovsky A."/>
            <person name="Liu X."/>
            <person name="Liu J."/>
            <person name="Liu S."/>
            <person name="Lokyitsang T."/>
            <person name="Lokyitsang Y."/>
            <person name="Lubonja R."/>
            <person name="Lui A."/>
            <person name="MacDonald P."/>
            <person name="Magnisalis V."/>
            <person name="Maru K."/>
            <person name="Matthews C."/>
            <person name="McCusker W."/>
            <person name="McDonough S."/>
            <person name="Mehta T."/>
            <person name="Meldrim J."/>
            <person name="Meneus L."/>
            <person name="Mihai O."/>
            <person name="Mihalev A."/>
            <person name="Mihova T."/>
            <person name="Mittelman R."/>
            <person name="Mlenga V."/>
            <person name="Montmayeur A."/>
            <person name="Mulrain L."/>
            <person name="Navidi A."/>
            <person name="Naylor J."/>
            <person name="Negash T."/>
            <person name="Nguyen T."/>
            <person name="Nguyen N."/>
            <person name="Nicol R."/>
            <person name="Norbu C."/>
            <person name="Norbu N."/>
            <person name="Novod N."/>
            <person name="O'Neill B."/>
            <person name="Osman S."/>
            <person name="Markiewicz E."/>
            <person name="Oyono O.L."/>
            <person name="Patti C."/>
            <person name="Phunkhang P."/>
            <person name="Pierre F."/>
            <person name="Priest M."/>
            <person name="Raghuraman S."/>
            <person name="Rege F."/>
            <person name="Reyes R."/>
            <person name="Rise C."/>
            <person name="Rogov P."/>
            <person name="Ross K."/>
            <person name="Ryan E."/>
            <person name="Settipalli S."/>
            <person name="Shea T."/>
            <person name="Sherpa N."/>
            <person name="Shi L."/>
            <person name="Shih D."/>
            <person name="Sparrow T."/>
            <person name="Spaulding J."/>
            <person name="Stalker J."/>
            <person name="Stange-Thomann N."/>
            <person name="Stavropoulos S."/>
            <person name="Stone C."/>
            <person name="Strader C."/>
            <person name="Tesfaye S."/>
            <person name="Thomson T."/>
            <person name="Thoulutsang Y."/>
            <person name="Thoulutsang D."/>
            <person name="Topham K."/>
            <person name="Topping I."/>
            <person name="Tsamla T."/>
            <person name="Vassiliev H."/>
            <person name="Vo A."/>
            <person name="Wangchuk T."/>
            <person name="Wangdi T."/>
            <person name="Weiand M."/>
            <person name="Wilkinson J."/>
            <person name="Wilson A."/>
            <person name="Yadav S."/>
            <person name="Young G."/>
            <person name="Yu Q."/>
            <person name="Zembek L."/>
            <person name="Zhong D."/>
            <person name="Zimmer A."/>
            <person name="Zwirko Z."/>
            <person name="Jaffe D.B."/>
            <person name="Alvarez P."/>
            <person name="Brockman W."/>
            <person name="Butler J."/>
            <person name="Chin C."/>
            <person name="Gnerre S."/>
            <person name="MacCallum I."/>
            <person name="Graves J.A."/>
            <person name="Ponting C.P."/>
            <person name="Breen M."/>
            <person name="Samollow P.B."/>
            <person name="Lander E.S."/>
            <person name="Lindblad-Toh K."/>
        </authorList>
    </citation>
    <scope>NUCLEOTIDE SEQUENCE [LARGE SCALE GENOMIC DNA]</scope>
</reference>
<dbReference type="GeneTree" id="ENSGT00940000160224"/>
<evidence type="ECO:0000313" key="3">
    <source>
        <dbReference type="Proteomes" id="UP000002280"/>
    </source>
</evidence>
<dbReference type="Ensembl" id="ENSMODT00000074142.1">
    <property type="protein sequence ID" value="ENSMODP00000043313.1"/>
    <property type="gene ID" value="ENSMODG00000041719.1"/>
</dbReference>
<dbReference type="Gene3D" id="3.80.10.10">
    <property type="entry name" value="Ribonuclease Inhibitor"/>
    <property type="match status" value="3"/>
</dbReference>
<dbReference type="Bgee" id="ENSMODG00000041719">
    <property type="expression patterns" value="Expressed in spermatid and 13 other cell types or tissues"/>
</dbReference>
<reference evidence="2" key="2">
    <citation type="submission" date="2025-08" db="UniProtKB">
        <authorList>
            <consortium name="Ensembl"/>
        </authorList>
    </citation>
    <scope>IDENTIFICATION</scope>
</reference>
<dbReference type="SUPFAM" id="SSF52047">
    <property type="entry name" value="RNI-like"/>
    <property type="match status" value="1"/>
</dbReference>
<dbReference type="InterPro" id="IPR057207">
    <property type="entry name" value="FBXL15_LRR"/>
</dbReference>
<dbReference type="PANTHER" id="PTHR13318:SF240">
    <property type="entry name" value="F-BOX AND LEUCINE-RICH REPEAT PROTEIN 13"/>
    <property type="match status" value="1"/>
</dbReference>
<evidence type="ECO:0000259" key="1">
    <source>
        <dbReference type="Pfam" id="PF25372"/>
    </source>
</evidence>
<dbReference type="GO" id="GO:0031146">
    <property type="term" value="P:SCF-dependent proteasomal ubiquitin-dependent protein catabolic process"/>
    <property type="evidence" value="ECO:0000318"/>
    <property type="project" value="GO_Central"/>
</dbReference>